<comment type="caution">
    <text evidence="1">The sequence shown here is derived from an EMBL/GenBank/DDBJ whole genome shotgun (WGS) entry which is preliminary data.</text>
</comment>
<evidence type="ECO:0000313" key="1">
    <source>
        <dbReference type="EMBL" id="PZG03835.1"/>
    </source>
</evidence>
<organism evidence="1 2">
    <name type="scientific">Nonomuraea aridisoli</name>
    <dbReference type="NCBI Taxonomy" id="2070368"/>
    <lineage>
        <taxon>Bacteria</taxon>
        <taxon>Bacillati</taxon>
        <taxon>Actinomycetota</taxon>
        <taxon>Actinomycetes</taxon>
        <taxon>Streptosporangiales</taxon>
        <taxon>Streptosporangiaceae</taxon>
        <taxon>Nonomuraea</taxon>
    </lineage>
</organism>
<accession>A0A2W2DF96</accession>
<dbReference type="EMBL" id="POUD01000408">
    <property type="protein sequence ID" value="PZG03835.1"/>
    <property type="molecule type" value="Genomic_DNA"/>
</dbReference>
<keyword evidence="2" id="KW-1185">Reference proteome</keyword>
<dbReference type="AlphaFoldDB" id="A0A2W2DF96"/>
<proteinExistence type="predicted"/>
<gene>
    <name evidence="1" type="ORF">C1J01_45410</name>
</gene>
<reference evidence="1 2" key="1">
    <citation type="submission" date="2018-01" db="EMBL/GenBank/DDBJ databases">
        <title>Draft genome sequence of Nonomuraea sp. KC333.</title>
        <authorList>
            <person name="Sahin N."/>
            <person name="Saygin H."/>
            <person name="Ay H."/>
        </authorList>
    </citation>
    <scope>NUCLEOTIDE SEQUENCE [LARGE SCALE GENOMIC DNA]</scope>
    <source>
        <strain evidence="1 2">KC333</strain>
    </source>
</reference>
<dbReference type="Proteomes" id="UP000249304">
    <property type="component" value="Unassembled WGS sequence"/>
</dbReference>
<sequence>MPAAAPRLRARMPRLPVPHVTAYEGEAMPYDLAAVREPGTTEGVRLAFTDPIEQDWMWGVLWHRQGLGRGGDPIFDMVNTPRQRRCMRLGLCQVCGRTARDPESHRLWWVMAHPAWLTEAGEPYVSSPPTCRSCIRVARRLCPKLPHDAPAYTAAAVQPYGVLGNLYHVAGLGRVALKQEKVILPFDDFRRLEFTLATQLLAVLEDLRPEDLPPGDHDAELLAGVAAH</sequence>
<evidence type="ECO:0000313" key="2">
    <source>
        <dbReference type="Proteomes" id="UP000249304"/>
    </source>
</evidence>
<protein>
    <submittedName>
        <fullName evidence="1">Uncharacterized protein</fullName>
    </submittedName>
</protein>
<name>A0A2W2DF96_9ACTN</name>